<dbReference type="InterPro" id="IPR000529">
    <property type="entry name" value="Ribosomal_bS6"/>
</dbReference>
<dbReference type="GO" id="GO:0006412">
    <property type="term" value="P:translation"/>
    <property type="evidence" value="ECO:0007669"/>
    <property type="project" value="InterPro"/>
</dbReference>
<dbReference type="CDD" id="cd15465">
    <property type="entry name" value="bS6_mito"/>
    <property type="match status" value="1"/>
</dbReference>
<dbReference type="Proteomes" id="UP001153737">
    <property type="component" value="Chromosome 5"/>
</dbReference>
<evidence type="ECO:0000313" key="4">
    <source>
        <dbReference type="EMBL" id="CAG9821825.1"/>
    </source>
</evidence>
<evidence type="ECO:0000256" key="3">
    <source>
        <dbReference type="ARBA" id="ARBA00035365"/>
    </source>
</evidence>
<dbReference type="EMBL" id="OU896711">
    <property type="protein sequence ID" value="CAG9821825.1"/>
    <property type="molecule type" value="Genomic_DNA"/>
</dbReference>
<protein>
    <recommendedName>
        <fullName evidence="2">Small ribosomal subunit protein bS6m</fullName>
    </recommendedName>
    <alternativeName>
        <fullName evidence="3">28S ribosomal protein S6, mitochondrial</fullName>
    </alternativeName>
</protein>
<dbReference type="PANTHER" id="PTHR21011">
    <property type="entry name" value="MITOCHONDRIAL 28S RIBOSOMAL PROTEIN S6"/>
    <property type="match status" value="1"/>
</dbReference>
<dbReference type="OrthoDB" id="268530at2759"/>
<dbReference type="GO" id="GO:0005763">
    <property type="term" value="C:mitochondrial small ribosomal subunit"/>
    <property type="evidence" value="ECO:0007669"/>
    <property type="project" value="TreeGrafter"/>
</dbReference>
<dbReference type="PANTHER" id="PTHR21011:SF1">
    <property type="entry name" value="SMALL RIBOSOMAL SUBUNIT PROTEIN BS6M"/>
    <property type="match status" value="1"/>
</dbReference>
<dbReference type="SUPFAM" id="SSF54995">
    <property type="entry name" value="Ribosomal protein S6"/>
    <property type="match status" value="1"/>
</dbReference>
<dbReference type="GO" id="GO:0003735">
    <property type="term" value="F:structural constituent of ribosome"/>
    <property type="evidence" value="ECO:0007669"/>
    <property type="project" value="InterPro"/>
</dbReference>
<organism evidence="4 5">
    <name type="scientific">Phaedon cochleariae</name>
    <name type="common">Mustard beetle</name>
    <dbReference type="NCBI Taxonomy" id="80249"/>
    <lineage>
        <taxon>Eukaryota</taxon>
        <taxon>Metazoa</taxon>
        <taxon>Ecdysozoa</taxon>
        <taxon>Arthropoda</taxon>
        <taxon>Hexapoda</taxon>
        <taxon>Insecta</taxon>
        <taxon>Pterygota</taxon>
        <taxon>Neoptera</taxon>
        <taxon>Endopterygota</taxon>
        <taxon>Coleoptera</taxon>
        <taxon>Polyphaga</taxon>
        <taxon>Cucujiformia</taxon>
        <taxon>Chrysomeloidea</taxon>
        <taxon>Chrysomelidae</taxon>
        <taxon>Chrysomelinae</taxon>
        <taxon>Chrysomelini</taxon>
        <taxon>Phaedon</taxon>
    </lineage>
</organism>
<comment type="similarity">
    <text evidence="1">Belongs to the bacterial ribosomal protein bS6 family.</text>
</comment>
<evidence type="ECO:0000256" key="2">
    <source>
        <dbReference type="ARBA" id="ARBA00035170"/>
    </source>
</evidence>
<evidence type="ECO:0000313" key="5">
    <source>
        <dbReference type="Proteomes" id="UP001153737"/>
    </source>
</evidence>
<dbReference type="InterPro" id="IPR035980">
    <property type="entry name" value="Ribosomal_bS6_sf"/>
</dbReference>
<proteinExistence type="inferred from homology"/>
<gene>
    <name evidence="4" type="ORF">PHAECO_LOCUS9407</name>
</gene>
<dbReference type="InterPro" id="IPR014717">
    <property type="entry name" value="Transl_elong_EF1B/ribsomal_bS6"/>
</dbReference>
<accession>A0A9N9SJ73</accession>
<reference evidence="4" key="1">
    <citation type="submission" date="2022-01" db="EMBL/GenBank/DDBJ databases">
        <authorList>
            <person name="King R."/>
        </authorList>
    </citation>
    <scope>NUCLEOTIDE SEQUENCE</scope>
</reference>
<dbReference type="Gene3D" id="3.30.70.60">
    <property type="match status" value="1"/>
</dbReference>
<dbReference type="AlphaFoldDB" id="A0A9N9SJ73"/>
<dbReference type="GO" id="GO:0070181">
    <property type="term" value="F:small ribosomal subunit rRNA binding"/>
    <property type="evidence" value="ECO:0007669"/>
    <property type="project" value="TreeGrafter"/>
</dbReference>
<name>A0A9N9SJ73_PHACE</name>
<reference evidence="4" key="2">
    <citation type="submission" date="2022-10" db="EMBL/GenBank/DDBJ databases">
        <authorList>
            <consortium name="ENA_rothamsted_submissions"/>
            <consortium name="culmorum"/>
            <person name="King R."/>
        </authorList>
    </citation>
    <scope>NUCLEOTIDE SEQUENCE</scope>
</reference>
<sequence length="147" mass="17444">MIHYELMLLLRVMPKTELKTVLKRTANMIFEKGGIIRKLENLGTRDMPYKTSVHGVVYNKASYFLYEFNVPPTSIDQLLDEYGRDIDIIRRRIYKKIEPEQFECTLDDELKPPPYRKDVLALVEQSKKGDKPKFKYNTGLDYYPFQK</sequence>
<dbReference type="FunFam" id="3.30.70.60:FF:000014">
    <property type="entry name" value="28S ribosomal protein S6, mitochondrial"/>
    <property type="match status" value="1"/>
</dbReference>
<keyword evidence="5" id="KW-1185">Reference proteome</keyword>
<evidence type="ECO:0000256" key="1">
    <source>
        <dbReference type="ARBA" id="ARBA00009512"/>
    </source>
</evidence>
<dbReference type="Pfam" id="PF01250">
    <property type="entry name" value="Ribosomal_S6"/>
    <property type="match status" value="1"/>
</dbReference>